<dbReference type="GO" id="GO:0008270">
    <property type="term" value="F:zinc ion binding"/>
    <property type="evidence" value="ECO:0007669"/>
    <property type="project" value="UniProtKB-KW"/>
</dbReference>
<evidence type="ECO:0000256" key="2">
    <source>
        <dbReference type="PROSITE-ProRule" id="PRU00371"/>
    </source>
</evidence>
<evidence type="ECO:0000259" key="4">
    <source>
        <dbReference type="PROSITE" id="PS50966"/>
    </source>
</evidence>
<comment type="subcellular location">
    <subcellularLocation>
        <location evidence="2">Nucleus</location>
    </subcellularLocation>
</comment>
<feature type="compositionally biased region" description="Low complexity" evidence="3">
    <location>
        <begin position="180"/>
        <end position="192"/>
    </location>
</feature>
<dbReference type="AlphaFoldDB" id="A0AAN7SPY9"/>
<dbReference type="InterPro" id="IPR007527">
    <property type="entry name" value="Znf_SWIM"/>
</dbReference>
<dbReference type="GO" id="GO:0005634">
    <property type="term" value="C:nucleus"/>
    <property type="evidence" value="ECO:0007669"/>
    <property type="project" value="UniProtKB-SubCell"/>
</dbReference>
<dbReference type="PROSITE" id="PS50966">
    <property type="entry name" value="ZF_SWIM"/>
    <property type="match status" value="1"/>
</dbReference>
<evidence type="ECO:0008006" key="8">
    <source>
        <dbReference type="Google" id="ProtNLM"/>
    </source>
</evidence>
<comment type="caution">
    <text evidence="6">The sequence shown here is derived from an EMBL/GenBank/DDBJ whole genome shotgun (WGS) entry which is preliminary data.</text>
</comment>
<dbReference type="PROSITE" id="PS51031">
    <property type="entry name" value="BESS"/>
    <property type="match status" value="1"/>
</dbReference>
<evidence type="ECO:0000313" key="7">
    <source>
        <dbReference type="Proteomes" id="UP001353858"/>
    </source>
</evidence>
<dbReference type="EMBL" id="JARPUR010000002">
    <property type="protein sequence ID" value="KAK4882463.1"/>
    <property type="molecule type" value="Genomic_DNA"/>
</dbReference>
<proteinExistence type="predicted"/>
<name>A0AAN7SPY9_9COLE</name>
<keyword evidence="7" id="KW-1185">Reference proteome</keyword>
<gene>
    <name evidence="6" type="ORF">RN001_005782</name>
</gene>
<dbReference type="Pfam" id="PF02944">
    <property type="entry name" value="BESS"/>
    <property type="match status" value="1"/>
</dbReference>
<sequence>MVLNKIQPKVANQNINDNAAITEAFSTVMTNLTKTNESNRITRRRKLNVPAGSSVSAADVGVNINAGPSHDIEIDADDAVTKNFVSNDDLSDCETENHDENVAPNSHETEDIKMRVIGPGDIDEVNLVQKRWTARDAYVRDKAKLRNTKSGSAAKKFKTYVYFENLKFLDGILDLNTTETNYDNNDDTLTGTAGEDSEDHSESKDAVSALPTAEIVSKVNERNFQRKKRRRNDDIDQKLISLLHEAKNEEDDDDRAFVTSLLPTLKSFDEGQKLQFRAEVLRIMLEIEQIPPYRPRQATERSVYTTAFAPSPTPSSSSTYTYRAHNQLTHSTSSNSPNDNVYNHGYGGVSSYPSYTQTPATSPLYMLPPEEQPTLTELRNIHFDVFSHHHNLFIMARNPVISFACILSYFDEKKLIAKGENAFNSGHVQQVQFDKELGILRGEVLASMKKKTYKVEVSIGSNEIIKCTCDCPRGLDICHHMCALAFFGLYNISVTDLACSWRVHKQKNDYVQTAEELFPLSNEMANYKAIKEDVNCEINEFTFMLKIVTNIMYM</sequence>
<keyword evidence="1" id="KW-0862">Zinc</keyword>
<feature type="domain" description="BESS" evidence="5">
    <location>
        <begin position="251"/>
        <end position="290"/>
    </location>
</feature>
<feature type="domain" description="SWIM-type" evidence="4">
    <location>
        <begin position="453"/>
        <end position="489"/>
    </location>
</feature>
<keyword evidence="1" id="KW-0479">Metal-binding</keyword>
<keyword evidence="1" id="KW-0863">Zinc-finger</keyword>
<organism evidence="6 7">
    <name type="scientific">Aquatica leii</name>
    <dbReference type="NCBI Taxonomy" id="1421715"/>
    <lineage>
        <taxon>Eukaryota</taxon>
        <taxon>Metazoa</taxon>
        <taxon>Ecdysozoa</taxon>
        <taxon>Arthropoda</taxon>
        <taxon>Hexapoda</taxon>
        <taxon>Insecta</taxon>
        <taxon>Pterygota</taxon>
        <taxon>Neoptera</taxon>
        <taxon>Endopterygota</taxon>
        <taxon>Coleoptera</taxon>
        <taxon>Polyphaga</taxon>
        <taxon>Elateriformia</taxon>
        <taxon>Elateroidea</taxon>
        <taxon>Lampyridae</taxon>
        <taxon>Luciolinae</taxon>
        <taxon>Aquatica</taxon>
    </lineage>
</organism>
<evidence type="ECO:0000256" key="3">
    <source>
        <dbReference type="SAM" id="MobiDB-lite"/>
    </source>
</evidence>
<dbReference type="GO" id="GO:0003677">
    <property type="term" value="F:DNA binding"/>
    <property type="evidence" value="ECO:0007669"/>
    <property type="project" value="InterPro"/>
</dbReference>
<protein>
    <recommendedName>
        <fullName evidence="8">SWIM-type domain-containing protein</fullName>
    </recommendedName>
</protein>
<dbReference type="Proteomes" id="UP001353858">
    <property type="component" value="Unassembled WGS sequence"/>
</dbReference>
<evidence type="ECO:0000259" key="5">
    <source>
        <dbReference type="PROSITE" id="PS51031"/>
    </source>
</evidence>
<accession>A0AAN7SPY9</accession>
<dbReference type="InterPro" id="IPR004210">
    <property type="entry name" value="BESS_motif"/>
</dbReference>
<keyword evidence="2" id="KW-0539">Nucleus</keyword>
<feature type="region of interest" description="Disordered" evidence="3">
    <location>
        <begin position="180"/>
        <end position="208"/>
    </location>
</feature>
<evidence type="ECO:0000313" key="6">
    <source>
        <dbReference type="EMBL" id="KAK4882463.1"/>
    </source>
</evidence>
<reference evidence="7" key="1">
    <citation type="submission" date="2023-01" db="EMBL/GenBank/DDBJ databases">
        <title>Key to firefly adult light organ development and bioluminescence: homeobox transcription factors regulate luciferase expression and transportation to peroxisome.</title>
        <authorList>
            <person name="Fu X."/>
        </authorList>
    </citation>
    <scope>NUCLEOTIDE SEQUENCE [LARGE SCALE GENOMIC DNA]</scope>
</reference>
<evidence type="ECO:0000256" key="1">
    <source>
        <dbReference type="PROSITE-ProRule" id="PRU00325"/>
    </source>
</evidence>